<accession>A0A016SHF8</accession>
<gene>
    <name evidence="2" type="primary">Acey_s0227.g2800</name>
    <name evidence="2" type="ORF">Y032_0227g2800</name>
</gene>
<evidence type="ECO:0008006" key="4">
    <source>
        <dbReference type="Google" id="ProtNLM"/>
    </source>
</evidence>
<evidence type="ECO:0000313" key="3">
    <source>
        <dbReference type="Proteomes" id="UP000024635"/>
    </source>
</evidence>
<protein>
    <recommendedName>
        <fullName evidence="4">Secreted protein</fullName>
    </recommendedName>
</protein>
<proteinExistence type="predicted"/>
<evidence type="ECO:0000313" key="2">
    <source>
        <dbReference type="EMBL" id="EYB89796.1"/>
    </source>
</evidence>
<name>A0A016SHF8_9BILA</name>
<dbReference type="Proteomes" id="UP000024635">
    <property type="component" value="Unassembled WGS sequence"/>
</dbReference>
<comment type="caution">
    <text evidence="2">The sequence shown here is derived from an EMBL/GenBank/DDBJ whole genome shotgun (WGS) entry which is preliminary data.</text>
</comment>
<dbReference type="AlphaFoldDB" id="A0A016SHF8"/>
<evidence type="ECO:0000256" key="1">
    <source>
        <dbReference type="SAM" id="SignalP"/>
    </source>
</evidence>
<feature type="signal peptide" evidence="1">
    <location>
        <begin position="1"/>
        <end position="18"/>
    </location>
</feature>
<keyword evidence="3" id="KW-1185">Reference proteome</keyword>
<sequence length="83" mass="9367">MNLHWLLIRMVCVIPFKTTEIPCLRYPILKGPVGRNCISRAASNGVQQLELVGGAKTESCNPLLAAREMQFLFCSEVDEELFR</sequence>
<keyword evidence="1" id="KW-0732">Signal</keyword>
<dbReference type="EMBL" id="JARK01001563">
    <property type="protein sequence ID" value="EYB89796.1"/>
    <property type="molecule type" value="Genomic_DNA"/>
</dbReference>
<feature type="chain" id="PRO_5001486784" description="Secreted protein" evidence="1">
    <location>
        <begin position="19"/>
        <end position="83"/>
    </location>
</feature>
<reference evidence="3" key="1">
    <citation type="journal article" date="2015" name="Nat. Genet.">
        <title>The genome and transcriptome of the zoonotic hookworm Ancylostoma ceylanicum identify infection-specific gene families.</title>
        <authorList>
            <person name="Schwarz E.M."/>
            <person name="Hu Y."/>
            <person name="Antoshechkin I."/>
            <person name="Miller M.M."/>
            <person name="Sternberg P.W."/>
            <person name="Aroian R.V."/>
        </authorList>
    </citation>
    <scope>NUCLEOTIDE SEQUENCE</scope>
    <source>
        <strain evidence="3">HY135</strain>
    </source>
</reference>
<organism evidence="2 3">
    <name type="scientific">Ancylostoma ceylanicum</name>
    <dbReference type="NCBI Taxonomy" id="53326"/>
    <lineage>
        <taxon>Eukaryota</taxon>
        <taxon>Metazoa</taxon>
        <taxon>Ecdysozoa</taxon>
        <taxon>Nematoda</taxon>
        <taxon>Chromadorea</taxon>
        <taxon>Rhabditida</taxon>
        <taxon>Rhabditina</taxon>
        <taxon>Rhabditomorpha</taxon>
        <taxon>Strongyloidea</taxon>
        <taxon>Ancylostomatidae</taxon>
        <taxon>Ancylostomatinae</taxon>
        <taxon>Ancylostoma</taxon>
    </lineage>
</organism>